<feature type="compositionally biased region" description="Gly residues" evidence="1">
    <location>
        <begin position="22"/>
        <end position="32"/>
    </location>
</feature>
<feature type="compositionally biased region" description="Pro residues" evidence="1">
    <location>
        <begin position="285"/>
        <end position="295"/>
    </location>
</feature>
<comment type="caution">
    <text evidence="4">The sequence shown here is derived from an EMBL/GenBank/DDBJ whole genome shotgun (WGS) entry which is preliminary data.</text>
</comment>
<evidence type="ECO:0000256" key="2">
    <source>
        <dbReference type="SAM" id="Phobius"/>
    </source>
</evidence>
<feature type="compositionally biased region" description="Basic and acidic residues" evidence="1">
    <location>
        <begin position="71"/>
        <end position="81"/>
    </location>
</feature>
<dbReference type="PROSITE" id="PS51257">
    <property type="entry name" value="PROKAR_LIPOPROTEIN"/>
    <property type="match status" value="1"/>
</dbReference>
<dbReference type="OrthoDB" id="3298466at2"/>
<feature type="signal peptide" evidence="3">
    <location>
        <begin position="1"/>
        <end position="21"/>
    </location>
</feature>
<evidence type="ECO:0000313" key="5">
    <source>
        <dbReference type="Proteomes" id="UP000249341"/>
    </source>
</evidence>
<dbReference type="AlphaFoldDB" id="A0A327ZAQ4"/>
<reference evidence="4 5" key="1">
    <citation type="submission" date="2018-06" db="EMBL/GenBank/DDBJ databases">
        <title>Genomic Encyclopedia of Type Strains, Phase III (KMG-III): the genomes of soil and plant-associated and newly described type strains.</title>
        <authorList>
            <person name="Whitman W."/>
        </authorList>
    </citation>
    <scope>NUCLEOTIDE SEQUENCE [LARGE SCALE GENOMIC DNA]</scope>
    <source>
        <strain evidence="4 5">CGMCC 4.7090</strain>
    </source>
</reference>
<feature type="region of interest" description="Disordered" evidence="1">
    <location>
        <begin position="281"/>
        <end position="303"/>
    </location>
</feature>
<evidence type="ECO:0000256" key="3">
    <source>
        <dbReference type="SAM" id="SignalP"/>
    </source>
</evidence>
<dbReference type="Proteomes" id="UP000249341">
    <property type="component" value="Unassembled WGS sequence"/>
</dbReference>
<keyword evidence="2" id="KW-1133">Transmembrane helix</keyword>
<name>A0A327ZAQ4_9ACTN</name>
<gene>
    <name evidence="4" type="ORF">B0I29_10719</name>
</gene>
<protein>
    <recommendedName>
        <fullName evidence="6">DUF4129 domain-containing protein</fullName>
    </recommendedName>
</protein>
<feature type="region of interest" description="Disordered" evidence="1">
    <location>
        <begin position="22"/>
        <end position="127"/>
    </location>
</feature>
<evidence type="ECO:0000256" key="1">
    <source>
        <dbReference type="SAM" id="MobiDB-lite"/>
    </source>
</evidence>
<sequence>MGSRSGRAALALVAALSLAVAGCGGTEDGGGVALPTALPSIDLPERTVTPEVTRTAQEEQTQEEQTEEPEETRTTETQKTEEPEETTEPTRTRNTGGAVPTATTVTRTQEATATETPAATTAAPVEETQSAAATVPVSGTDDAGGFWPWLLLFLLIGGVIAIVVINRSRRVSVWDAEGGALAAETRGVVGVRLPPVLTIRSAAERGLYWPPVRDDLRDLSARWGLSAQDAPDGERQASASQIAVLLRDLVPSIDAENEALATGREWQELRPRVNAILDRLSAMLDPPPPPPPPRQAPTEPYYA</sequence>
<keyword evidence="2" id="KW-0812">Transmembrane</keyword>
<organism evidence="4 5">
    <name type="scientific">Actinoplanes lutulentus</name>
    <dbReference type="NCBI Taxonomy" id="1287878"/>
    <lineage>
        <taxon>Bacteria</taxon>
        <taxon>Bacillati</taxon>
        <taxon>Actinomycetota</taxon>
        <taxon>Actinomycetes</taxon>
        <taxon>Micromonosporales</taxon>
        <taxon>Micromonosporaceae</taxon>
        <taxon>Actinoplanes</taxon>
    </lineage>
</organism>
<evidence type="ECO:0008006" key="6">
    <source>
        <dbReference type="Google" id="ProtNLM"/>
    </source>
</evidence>
<accession>A0A327ZAQ4</accession>
<evidence type="ECO:0000313" key="4">
    <source>
        <dbReference type="EMBL" id="RAK36757.1"/>
    </source>
</evidence>
<feature type="chain" id="PRO_5016349293" description="DUF4129 domain-containing protein" evidence="3">
    <location>
        <begin position="22"/>
        <end position="303"/>
    </location>
</feature>
<keyword evidence="2" id="KW-0472">Membrane</keyword>
<dbReference type="EMBL" id="QLMJ01000007">
    <property type="protein sequence ID" value="RAK36757.1"/>
    <property type="molecule type" value="Genomic_DNA"/>
</dbReference>
<feature type="transmembrane region" description="Helical" evidence="2">
    <location>
        <begin position="146"/>
        <end position="165"/>
    </location>
</feature>
<dbReference type="RefSeq" id="WP_111649983.1">
    <property type="nucleotide sequence ID" value="NZ_JACHWI010000001.1"/>
</dbReference>
<feature type="compositionally biased region" description="Acidic residues" evidence="1">
    <location>
        <begin position="60"/>
        <end position="70"/>
    </location>
</feature>
<keyword evidence="5" id="KW-1185">Reference proteome</keyword>
<feature type="compositionally biased region" description="Low complexity" evidence="1">
    <location>
        <begin position="92"/>
        <end position="127"/>
    </location>
</feature>
<keyword evidence="3" id="KW-0732">Signal</keyword>
<proteinExistence type="predicted"/>